<protein>
    <submittedName>
        <fullName evidence="1">Uncharacterized protein</fullName>
    </submittedName>
</protein>
<dbReference type="Proteomes" id="UP000182961">
    <property type="component" value="Unassembled WGS sequence"/>
</dbReference>
<feature type="non-terminal residue" evidence="1">
    <location>
        <position position="1"/>
    </location>
</feature>
<proteinExistence type="predicted"/>
<gene>
    <name evidence="1" type="ORF">SAMN05444143_1453</name>
</gene>
<evidence type="ECO:0000313" key="1">
    <source>
        <dbReference type="EMBL" id="SFN62124.1"/>
    </source>
</evidence>
<reference evidence="2" key="1">
    <citation type="submission" date="2016-10" db="EMBL/GenBank/DDBJ databases">
        <authorList>
            <person name="Varghese N."/>
            <person name="Submissions S."/>
        </authorList>
    </citation>
    <scope>NUCLEOTIDE SEQUENCE [LARGE SCALE GENOMIC DNA]</scope>
    <source>
        <strain evidence="2">DSM 4002</strain>
    </source>
</reference>
<name>A0A1I5AI23_9FLAO</name>
<accession>A0A1I5AI23</accession>
<sequence length="49" mass="5761">SKEENLAKNIDLKINRQYPHLVIFNHKKTVSKILLETVSYMFVEKVTLS</sequence>
<evidence type="ECO:0000313" key="2">
    <source>
        <dbReference type="Proteomes" id="UP000182961"/>
    </source>
</evidence>
<dbReference type="AlphaFoldDB" id="A0A1I5AI23"/>
<keyword evidence="2" id="KW-1185">Reference proteome</keyword>
<organism evidence="1 2">
    <name type="scientific">Flavobacterium succinicans</name>
    <dbReference type="NCBI Taxonomy" id="29536"/>
    <lineage>
        <taxon>Bacteria</taxon>
        <taxon>Pseudomonadati</taxon>
        <taxon>Bacteroidota</taxon>
        <taxon>Flavobacteriia</taxon>
        <taxon>Flavobacteriales</taxon>
        <taxon>Flavobacteriaceae</taxon>
        <taxon>Flavobacterium</taxon>
    </lineage>
</organism>
<dbReference type="EMBL" id="FOUT01000045">
    <property type="protein sequence ID" value="SFN62124.1"/>
    <property type="molecule type" value="Genomic_DNA"/>
</dbReference>